<proteinExistence type="predicted"/>
<gene>
    <name evidence="1" type="ORF">B5M42_15645</name>
</gene>
<organism evidence="1 2">
    <name type="scientific">Paenibacillus athensensis</name>
    <dbReference type="NCBI Taxonomy" id="1967502"/>
    <lineage>
        <taxon>Bacteria</taxon>
        <taxon>Bacillati</taxon>
        <taxon>Bacillota</taxon>
        <taxon>Bacilli</taxon>
        <taxon>Bacillales</taxon>
        <taxon>Paenibacillaceae</taxon>
        <taxon>Paenibacillus</taxon>
    </lineage>
</organism>
<comment type="caution">
    <text evidence="1">The sequence shown here is derived from an EMBL/GenBank/DDBJ whole genome shotgun (WGS) entry which is preliminary data.</text>
</comment>
<protein>
    <submittedName>
        <fullName evidence="1">Uncharacterized protein</fullName>
    </submittedName>
</protein>
<dbReference type="AlphaFoldDB" id="A0A4Y8PY04"/>
<evidence type="ECO:0000313" key="2">
    <source>
        <dbReference type="Proteomes" id="UP000298246"/>
    </source>
</evidence>
<dbReference type="OrthoDB" id="2608372at2"/>
<evidence type="ECO:0000313" key="1">
    <source>
        <dbReference type="EMBL" id="TFE86056.1"/>
    </source>
</evidence>
<dbReference type="EMBL" id="MYFO01000021">
    <property type="protein sequence ID" value="TFE86056.1"/>
    <property type="molecule type" value="Genomic_DNA"/>
</dbReference>
<dbReference type="Proteomes" id="UP000298246">
    <property type="component" value="Unassembled WGS sequence"/>
</dbReference>
<name>A0A4Y8PY04_9BACL</name>
<reference evidence="1 2" key="1">
    <citation type="submission" date="2017-03" db="EMBL/GenBank/DDBJ databases">
        <title>Isolation of Levoglucosan Utilizing Bacteria.</title>
        <authorList>
            <person name="Arya A.S."/>
        </authorList>
    </citation>
    <scope>NUCLEOTIDE SEQUENCE [LARGE SCALE GENOMIC DNA]</scope>
    <source>
        <strain evidence="1 2">MEC069</strain>
    </source>
</reference>
<keyword evidence="2" id="KW-1185">Reference proteome</keyword>
<sequence>MKEKFAESSFEELIAGLIQIFNRGQPNYSSLCEMFGGKTGVIQSLEFIIYNITDVERSLNDIVSYTKASTHSSGMEAFVIKGEEET</sequence>
<dbReference type="RefSeq" id="WP_134754471.1">
    <property type="nucleotide sequence ID" value="NZ_MYFO02000005.1"/>
</dbReference>
<accession>A0A4Y8PY04</accession>